<reference evidence="4" key="1">
    <citation type="submission" date="2020-05" db="EMBL/GenBank/DDBJ databases">
        <authorList>
            <person name="Chiriac C."/>
            <person name="Salcher M."/>
            <person name="Ghai R."/>
            <person name="Kavagutti S V."/>
        </authorList>
    </citation>
    <scope>NUCLEOTIDE SEQUENCE</scope>
</reference>
<evidence type="ECO:0000313" key="7">
    <source>
        <dbReference type="EMBL" id="CAB4963400.1"/>
    </source>
</evidence>
<dbReference type="CDD" id="cd06343">
    <property type="entry name" value="PBP1_ABC_ligand_binding-like"/>
    <property type="match status" value="1"/>
</dbReference>
<dbReference type="PANTHER" id="PTHR47235:SF1">
    <property type="entry name" value="BLR6548 PROTEIN"/>
    <property type="match status" value="1"/>
</dbReference>
<dbReference type="EMBL" id="CAFBMA010000004">
    <property type="protein sequence ID" value="CAB4894118.1"/>
    <property type="molecule type" value="Genomic_DNA"/>
</dbReference>
<organism evidence="4">
    <name type="scientific">freshwater metagenome</name>
    <dbReference type="NCBI Taxonomy" id="449393"/>
    <lineage>
        <taxon>unclassified sequences</taxon>
        <taxon>metagenomes</taxon>
        <taxon>ecological metagenomes</taxon>
    </lineage>
</organism>
<feature type="domain" description="Leucine-binding protein" evidence="2">
    <location>
        <begin position="58"/>
        <end position="419"/>
    </location>
</feature>
<dbReference type="SUPFAM" id="SSF53822">
    <property type="entry name" value="Periplasmic binding protein-like I"/>
    <property type="match status" value="1"/>
</dbReference>
<dbReference type="InterPro" id="IPR028082">
    <property type="entry name" value="Peripla_BP_I"/>
</dbReference>
<name>A0A6J6QAK1_9ZZZZ</name>
<dbReference type="EMBL" id="CAEZXD010000030">
    <property type="protein sequence ID" value="CAB4679993.1"/>
    <property type="molecule type" value="Genomic_DNA"/>
</dbReference>
<evidence type="ECO:0000313" key="3">
    <source>
        <dbReference type="EMBL" id="CAB4679993.1"/>
    </source>
</evidence>
<protein>
    <submittedName>
        <fullName evidence="4">Unannotated protein</fullName>
    </submittedName>
</protein>
<dbReference type="EMBL" id="CAFBNU010000004">
    <property type="protein sequence ID" value="CAB4963400.1"/>
    <property type="molecule type" value="Genomic_DNA"/>
</dbReference>
<dbReference type="InterPro" id="IPR028081">
    <property type="entry name" value="Leu-bd"/>
</dbReference>
<dbReference type="EMBL" id="CAEZYD010000007">
    <property type="protein sequence ID" value="CAB4708760.1"/>
    <property type="molecule type" value="Genomic_DNA"/>
</dbReference>
<dbReference type="Gene3D" id="3.40.50.2300">
    <property type="match status" value="2"/>
</dbReference>
<dbReference type="EMBL" id="CAFBPT010000005">
    <property type="protein sequence ID" value="CAB5029029.1"/>
    <property type="molecule type" value="Genomic_DNA"/>
</dbReference>
<evidence type="ECO:0000313" key="5">
    <source>
        <dbReference type="EMBL" id="CAB4818048.1"/>
    </source>
</evidence>
<dbReference type="PANTHER" id="PTHR47235">
    <property type="entry name" value="BLR6548 PROTEIN"/>
    <property type="match status" value="1"/>
</dbReference>
<gene>
    <name evidence="3" type="ORF">UFOPK2343_01024</name>
    <name evidence="4" type="ORF">UFOPK2652_00654</name>
    <name evidence="5" type="ORF">UFOPK3128_00590</name>
    <name evidence="6" type="ORF">UFOPK3511_00634</name>
    <name evidence="7" type="ORF">UFOPK3880_00540</name>
    <name evidence="8" type="ORF">UFOPK4146_00778</name>
</gene>
<proteinExistence type="predicted"/>
<dbReference type="EMBL" id="CAFAAZ010000004">
    <property type="protein sequence ID" value="CAB4818048.1"/>
    <property type="molecule type" value="Genomic_DNA"/>
</dbReference>
<sequence length="462" mass="48280">MGRASRFLGKSAVERVNAVNLRKPLILTVVASALVGSLAISSISASAASDPGVSSSEIVLGMQLPQTGAASPGYNKVDDAARAYFDYVNSKGGVNGRSIKLVVKDDTYKAGLTISTASKLINEDKIFAFFGSIGTQTHVSIIKDINRRKIPDIFVNSGYSGFYTDPKKYPTTFGGLGTYTVEAKILGKYLKEKYADKKIGILYQSDDFGRNALAGFTAAGLKFEAKKTSASFVAGTQGSIGLASQLSQLKANGVDIVIIAAVSSATAVAYATASAIAYKPTKWAVISVGADATTFQTILGSKGVPAATSAAMLAGTISASHAPAPGDATDEYVTAFKKINDDFNKGADKRWDNNVMQGMNIAYLATSALMGVGKDLTRAKLIAYLENNGSKLSSAAFAPLGYSKSTHEAFTGFWLGEYDATTLLAPIDGKRVVYTTDSGSGAVTISDYKRPAIAADALPKVA</sequence>
<dbReference type="AlphaFoldDB" id="A0A6J6QAK1"/>
<keyword evidence="1" id="KW-0732">Signal</keyword>
<evidence type="ECO:0000313" key="4">
    <source>
        <dbReference type="EMBL" id="CAB4708760.1"/>
    </source>
</evidence>
<evidence type="ECO:0000313" key="6">
    <source>
        <dbReference type="EMBL" id="CAB4894118.1"/>
    </source>
</evidence>
<accession>A0A6J6QAK1</accession>
<evidence type="ECO:0000256" key="1">
    <source>
        <dbReference type="ARBA" id="ARBA00022729"/>
    </source>
</evidence>
<evidence type="ECO:0000313" key="8">
    <source>
        <dbReference type="EMBL" id="CAB5029029.1"/>
    </source>
</evidence>
<evidence type="ECO:0000259" key="2">
    <source>
        <dbReference type="Pfam" id="PF13458"/>
    </source>
</evidence>
<dbReference type="Pfam" id="PF13458">
    <property type="entry name" value="Peripla_BP_6"/>
    <property type="match status" value="1"/>
</dbReference>